<feature type="transmembrane region" description="Helical" evidence="1">
    <location>
        <begin position="63"/>
        <end position="82"/>
    </location>
</feature>
<accession>A0A7Y3RME9</accession>
<keyword evidence="1" id="KW-0472">Membrane</keyword>
<gene>
    <name evidence="2" type="ORF">HK107_10115</name>
</gene>
<keyword evidence="3" id="KW-1185">Reference proteome</keyword>
<keyword evidence="1" id="KW-0812">Transmembrane</keyword>
<dbReference type="Proteomes" id="UP000536835">
    <property type="component" value="Unassembled WGS sequence"/>
</dbReference>
<dbReference type="RefSeq" id="WP_173199362.1">
    <property type="nucleotide sequence ID" value="NZ_JABFCX010000003.1"/>
</dbReference>
<proteinExistence type="predicted"/>
<keyword evidence="1" id="KW-1133">Transmembrane helix</keyword>
<sequence length="100" mass="10857">MRTIAKIVRAFMYLGVVQWVVFSTAVAFSWEDGTLPVGLKVAICAAGAVCALFWFFFVRYAPLWVVFGVAAMIGSVPGLYFLGHQASSPEAEHASDPPQD</sequence>
<name>A0A7Y3RME9_9PROT</name>
<evidence type="ECO:0000313" key="3">
    <source>
        <dbReference type="Proteomes" id="UP000536835"/>
    </source>
</evidence>
<organism evidence="2 3">
    <name type="scientific">Parvularcula mediterranea</name>
    <dbReference type="NCBI Taxonomy" id="2732508"/>
    <lineage>
        <taxon>Bacteria</taxon>
        <taxon>Pseudomonadati</taxon>
        <taxon>Pseudomonadota</taxon>
        <taxon>Alphaproteobacteria</taxon>
        <taxon>Parvularculales</taxon>
        <taxon>Parvularculaceae</taxon>
        <taxon>Parvularcula</taxon>
    </lineage>
</organism>
<feature type="transmembrane region" description="Helical" evidence="1">
    <location>
        <begin position="12"/>
        <end position="30"/>
    </location>
</feature>
<evidence type="ECO:0000313" key="2">
    <source>
        <dbReference type="EMBL" id="NNU16675.1"/>
    </source>
</evidence>
<dbReference type="AlphaFoldDB" id="A0A7Y3RME9"/>
<protein>
    <submittedName>
        <fullName evidence="2">Uncharacterized protein</fullName>
    </submittedName>
</protein>
<comment type="caution">
    <text evidence="2">The sequence shown here is derived from an EMBL/GenBank/DDBJ whole genome shotgun (WGS) entry which is preliminary data.</text>
</comment>
<dbReference type="EMBL" id="JABFCX010000003">
    <property type="protein sequence ID" value="NNU16675.1"/>
    <property type="molecule type" value="Genomic_DNA"/>
</dbReference>
<evidence type="ECO:0000256" key="1">
    <source>
        <dbReference type="SAM" id="Phobius"/>
    </source>
</evidence>
<reference evidence="2 3" key="1">
    <citation type="submission" date="2020-05" db="EMBL/GenBank/DDBJ databases">
        <title>Parvularcula mediterraneae sp. nov., isolated from polypropylene straw from shallow seawater of the seashore of Laganas in Zakynthos island, Greece.</title>
        <authorList>
            <person name="Szabo I."/>
            <person name="Al-Omari J."/>
            <person name="Rado J."/>
            <person name="Szerdahelyi G.S."/>
        </authorList>
    </citation>
    <scope>NUCLEOTIDE SEQUENCE [LARGE SCALE GENOMIC DNA]</scope>
    <source>
        <strain evidence="2 3">ZS-1/3</strain>
    </source>
</reference>
<feature type="transmembrane region" description="Helical" evidence="1">
    <location>
        <begin position="36"/>
        <end position="56"/>
    </location>
</feature>